<dbReference type="AlphaFoldDB" id="A0A5Q2FK54"/>
<feature type="domain" description="HotDog ACOT-type" evidence="4">
    <location>
        <begin position="165"/>
        <end position="277"/>
    </location>
</feature>
<feature type="domain" description="HotDog ACOT-type" evidence="4">
    <location>
        <begin position="4"/>
        <end position="118"/>
    </location>
</feature>
<dbReference type="CDD" id="cd03442">
    <property type="entry name" value="BFIT_BACH"/>
    <property type="match status" value="2"/>
</dbReference>
<name>A0A5Q2FK54_9ACTN</name>
<accession>A0A5Q2FK54</accession>
<dbReference type="KEGG" id="rain:Rai3103_14955"/>
<evidence type="ECO:0000256" key="1">
    <source>
        <dbReference type="ARBA" id="ARBA00010458"/>
    </source>
</evidence>
<evidence type="ECO:0000313" key="6">
    <source>
        <dbReference type="Proteomes" id="UP000386847"/>
    </source>
</evidence>
<gene>
    <name evidence="5" type="ORF">Rai3103_14955</name>
</gene>
<sequence>MPTRSPVETLRFLAAPTDVLFDGEDIVNGGRILEWIDKAAYAVAAGWSGHYCVTAYVGHVSFRHGIPSGHLVEVEARIVYTGRTSMHIHCTVRNSDPKTLHWTEATNCLVIFVATDGQGHSVPVHEFDPITAKERAHAKGAVGRAGIRREIEEQMAEQVYTDAGTAPKVVTRFLAQPTDVNWGGKVHGGTAMEWIDQAAWLCASRWSGMTPTVVYSGGVRFYRPIHIGHVVELEARLLRTNRKTMDISVHVRSGDPRSDQRDLTTHCAITYGVRGSDGRLVDIPQWQPVSDEDRALAEHAHQLRKIRGRRVPGLATG</sequence>
<keyword evidence="2 3" id="KW-0378">Hydrolase</keyword>
<dbReference type="InterPro" id="IPR040170">
    <property type="entry name" value="Cytosol_ACT"/>
</dbReference>
<evidence type="ECO:0000259" key="4">
    <source>
        <dbReference type="PROSITE" id="PS51770"/>
    </source>
</evidence>
<dbReference type="InterPro" id="IPR029069">
    <property type="entry name" value="HotDog_dom_sf"/>
</dbReference>
<proteinExistence type="inferred from homology"/>
<reference evidence="5 6" key="1">
    <citation type="submission" date="2019-10" db="EMBL/GenBank/DDBJ databases">
        <title>Genomic analysis of Raineyella sp. CBA3103.</title>
        <authorList>
            <person name="Roh S.W."/>
        </authorList>
    </citation>
    <scope>NUCLEOTIDE SEQUENCE [LARGE SCALE GENOMIC DNA]</scope>
    <source>
        <strain evidence="5 6">CBA3103</strain>
    </source>
</reference>
<protein>
    <submittedName>
        <fullName evidence="5">Acyl-CoA thioesterase</fullName>
    </submittedName>
</protein>
<dbReference type="PANTHER" id="PTHR11049:SF16">
    <property type="entry name" value="PROTEIN VDLD"/>
    <property type="match status" value="1"/>
</dbReference>
<dbReference type="InterPro" id="IPR006683">
    <property type="entry name" value="Thioestr_dom"/>
</dbReference>
<dbReference type="GO" id="GO:0005829">
    <property type="term" value="C:cytosol"/>
    <property type="evidence" value="ECO:0007669"/>
    <property type="project" value="TreeGrafter"/>
</dbReference>
<dbReference type="GO" id="GO:0006637">
    <property type="term" value="P:acyl-CoA metabolic process"/>
    <property type="evidence" value="ECO:0007669"/>
    <property type="project" value="TreeGrafter"/>
</dbReference>
<keyword evidence="6" id="KW-1185">Reference proteome</keyword>
<dbReference type="RefSeq" id="WP_153573245.1">
    <property type="nucleotide sequence ID" value="NZ_CP045725.1"/>
</dbReference>
<comment type="similarity">
    <text evidence="1">Belongs to the acyl coenzyme A hydrolase family.</text>
</comment>
<dbReference type="SUPFAM" id="SSF54637">
    <property type="entry name" value="Thioesterase/thiol ester dehydrase-isomerase"/>
    <property type="match status" value="2"/>
</dbReference>
<dbReference type="PROSITE" id="PS51770">
    <property type="entry name" value="HOTDOG_ACOT"/>
    <property type="match status" value="2"/>
</dbReference>
<dbReference type="Proteomes" id="UP000386847">
    <property type="component" value="Chromosome"/>
</dbReference>
<dbReference type="GO" id="GO:0052816">
    <property type="term" value="F:long-chain fatty acyl-CoA hydrolase activity"/>
    <property type="evidence" value="ECO:0007669"/>
    <property type="project" value="TreeGrafter"/>
</dbReference>
<dbReference type="EMBL" id="CP045725">
    <property type="protein sequence ID" value="QGF24716.1"/>
    <property type="molecule type" value="Genomic_DNA"/>
</dbReference>
<dbReference type="PANTHER" id="PTHR11049">
    <property type="entry name" value="ACYL COENZYME A THIOESTER HYDROLASE"/>
    <property type="match status" value="1"/>
</dbReference>
<evidence type="ECO:0000256" key="2">
    <source>
        <dbReference type="ARBA" id="ARBA00022801"/>
    </source>
</evidence>
<evidence type="ECO:0000256" key="3">
    <source>
        <dbReference type="PROSITE-ProRule" id="PRU01106"/>
    </source>
</evidence>
<dbReference type="InterPro" id="IPR033120">
    <property type="entry name" value="HOTDOG_ACOT"/>
</dbReference>
<dbReference type="Gene3D" id="3.10.129.10">
    <property type="entry name" value="Hotdog Thioesterase"/>
    <property type="match status" value="2"/>
</dbReference>
<organism evidence="5 6">
    <name type="scientific">Raineyella fluvialis</name>
    <dbReference type="NCBI Taxonomy" id="2662261"/>
    <lineage>
        <taxon>Bacteria</taxon>
        <taxon>Bacillati</taxon>
        <taxon>Actinomycetota</taxon>
        <taxon>Actinomycetes</taxon>
        <taxon>Propionibacteriales</taxon>
        <taxon>Propionibacteriaceae</taxon>
        <taxon>Raineyella</taxon>
    </lineage>
</organism>
<dbReference type="Pfam" id="PF03061">
    <property type="entry name" value="4HBT"/>
    <property type="match status" value="2"/>
</dbReference>
<evidence type="ECO:0000313" key="5">
    <source>
        <dbReference type="EMBL" id="QGF24716.1"/>
    </source>
</evidence>